<dbReference type="AlphaFoldDB" id="A0AA90GVP9"/>
<dbReference type="CDD" id="cd16936">
    <property type="entry name" value="HATPase_RsbW-like"/>
    <property type="match status" value="1"/>
</dbReference>
<gene>
    <name evidence="4" type="ORF">POF43_026345</name>
    <name evidence="5" type="ORF">POF50_006300</name>
</gene>
<keyword evidence="1" id="KW-0418">Kinase</keyword>
<reference evidence="5 6" key="1">
    <citation type="submission" date="2023-05" db="EMBL/GenBank/DDBJ databases">
        <title>Streptantibioticus silvisoli sp. nov., acidotolerant actinomycetes 1 from pine litter.</title>
        <authorList>
            <person name="Swiecimska M."/>
            <person name="Golinska P."/>
            <person name="Sangal V."/>
            <person name="Wachnowicz B."/>
            <person name="Goodfellow M."/>
        </authorList>
    </citation>
    <scope>NUCLEOTIDE SEQUENCE</scope>
    <source>
        <strain evidence="5">SL13</strain>
        <strain evidence="4 6">SL54</strain>
    </source>
</reference>
<comment type="caution">
    <text evidence="5">The sequence shown here is derived from an EMBL/GenBank/DDBJ whole genome shotgun (WGS) entry which is preliminary data.</text>
</comment>
<keyword evidence="5" id="KW-0067">ATP-binding</keyword>
<keyword evidence="5" id="KW-0547">Nucleotide-binding</keyword>
<dbReference type="InterPro" id="IPR050267">
    <property type="entry name" value="Anti-sigma-factor_SerPK"/>
</dbReference>
<dbReference type="Proteomes" id="UP001156398">
    <property type="component" value="Unassembled WGS sequence"/>
</dbReference>
<organism evidence="5">
    <name type="scientific">Streptantibioticus silvisoli</name>
    <dbReference type="NCBI Taxonomy" id="2705255"/>
    <lineage>
        <taxon>Bacteria</taxon>
        <taxon>Bacillati</taxon>
        <taxon>Actinomycetota</taxon>
        <taxon>Actinomycetes</taxon>
        <taxon>Kitasatosporales</taxon>
        <taxon>Streptomycetaceae</taxon>
        <taxon>Streptantibioticus</taxon>
    </lineage>
</organism>
<feature type="domain" description="Histidine kinase/HSP90-like ATPase" evidence="3">
    <location>
        <begin position="56"/>
        <end position="176"/>
    </location>
</feature>
<keyword evidence="6" id="KW-1185">Reference proteome</keyword>
<dbReference type="GO" id="GO:0004674">
    <property type="term" value="F:protein serine/threonine kinase activity"/>
    <property type="evidence" value="ECO:0007669"/>
    <property type="project" value="UniProtKB-KW"/>
</dbReference>
<dbReference type="GO" id="GO:0005524">
    <property type="term" value="F:ATP binding"/>
    <property type="evidence" value="ECO:0007669"/>
    <property type="project" value="UniProtKB-KW"/>
</dbReference>
<feature type="compositionally biased region" description="Polar residues" evidence="2">
    <location>
        <begin position="11"/>
        <end position="20"/>
    </location>
</feature>
<dbReference type="RefSeq" id="WP_271313516.1">
    <property type="nucleotide sequence ID" value="NZ_JAAGKO020000047.1"/>
</dbReference>
<dbReference type="EMBL" id="JABXJJ020000007">
    <property type="protein sequence ID" value="MDI5968958.1"/>
    <property type="molecule type" value="Genomic_DNA"/>
</dbReference>
<dbReference type="Gene3D" id="3.30.565.10">
    <property type="entry name" value="Histidine kinase-like ATPase, C-terminal domain"/>
    <property type="match status" value="1"/>
</dbReference>
<evidence type="ECO:0000313" key="5">
    <source>
        <dbReference type="EMBL" id="MDI5968958.1"/>
    </source>
</evidence>
<name>A0AA90GVP9_9ACTN</name>
<accession>A0AA90GVP9</accession>
<protein>
    <submittedName>
        <fullName evidence="5">ATP-binding protein</fullName>
    </submittedName>
</protein>
<evidence type="ECO:0000256" key="2">
    <source>
        <dbReference type="SAM" id="MobiDB-lite"/>
    </source>
</evidence>
<evidence type="ECO:0000259" key="3">
    <source>
        <dbReference type="Pfam" id="PF13581"/>
    </source>
</evidence>
<keyword evidence="1" id="KW-0808">Transferase</keyword>
<evidence type="ECO:0000313" key="4">
    <source>
        <dbReference type="EMBL" id="MDI5966207.1"/>
    </source>
</evidence>
<evidence type="ECO:0000313" key="6">
    <source>
        <dbReference type="Proteomes" id="UP001156398"/>
    </source>
</evidence>
<dbReference type="PANTHER" id="PTHR35526:SF3">
    <property type="entry name" value="ANTI-SIGMA-F FACTOR RSBW"/>
    <property type="match status" value="1"/>
</dbReference>
<dbReference type="SUPFAM" id="SSF55874">
    <property type="entry name" value="ATPase domain of HSP90 chaperone/DNA topoisomerase II/histidine kinase"/>
    <property type="match status" value="1"/>
</dbReference>
<dbReference type="PANTHER" id="PTHR35526">
    <property type="entry name" value="ANTI-SIGMA-F FACTOR RSBW-RELATED"/>
    <property type="match status" value="1"/>
</dbReference>
<dbReference type="Pfam" id="PF13581">
    <property type="entry name" value="HATPase_c_2"/>
    <property type="match status" value="1"/>
</dbReference>
<proteinExistence type="predicted"/>
<evidence type="ECO:0000256" key="1">
    <source>
        <dbReference type="ARBA" id="ARBA00022527"/>
    </source>
</evidence>
<feature type="region of interest" description="Disordered" evidence="2">
    <location>
        <begin position="1"/>
        <end position="20"/>
    </location>
</feature>
<sequence length="181" mass="19329">MTTAERLAENAMSTHPASWTADNGSSRHWLATAAHHAFPADEGNSGPTGFAACALSAEPEVTHDARDFTRTTLTGWGMQELLDNAAVVVSELLSNALRYGVTGRLGRTPSPHPVWLGLLRRGDVVLCAVSDPGSEIPVVKEPDYFAESGRGLHVIDMLSESWGWTTPDHAGKAVWAVVSGR</sequence>
<dbReference type="InterPro" id="IPR036890">
    <property type="entry name" value="HATPase_C_sf"/>
</dbReference>
<dbReference type="InterPro" id="IPR003594">
    <property type="entry name" value="HATPase_dom"/>
</dbReference>
<dbReference type="EMBL" id="JAAGKO020000047">
    <property type="protein sequence ID" value="MDI5966207.1"/>
    <property type="molecule type" value="Genomic_DNA"/>
</dbReference>
<keyword evidence="1" id="KW-0723">Serine/threonine-protein kinase</keyword>